<feature type="compositionally biased region" description="Basic and acidic residues" evidence="1">
    <location>
        <begin position="1"/>
        <end position="17"/>
    </location>
</feature>
<sequence length="285" mass="31072">MTEKLNQKSESEMKENVTEAITEDTSQAVLEPTGVMEEVQQNGELSSDYKEQSADTDENQSSIIQGINLATFNQMTKKNQQYLLSVEKQLASIDKEGTTFKAVINEIADTLIQGQKTGQTAKHLYGTPTECVEIIKQQHFPTEKVDDNTPSEPWKIGLDGALLLGSIYTLMTGLSLMTSKTPSITGIGLLTLIVNYIVAGFAMLLIARNLPKPDAPKGEKGYFKYFGMSTLAMISWVAAVSLVTAFAPSIINPILPPVALLTIGAVTMIARFYIKKVLNIKGGVF</sequence>
<keyword evidence="2" id="KW-0812">Transmembrane</keyword>
<keyword evidence="2" id="KW-1133">Transmembrane helix</keyword>
<evidence type="ECO:0000256" key="2">
    <source>
        <dbReference type="SAM" id="Phobius"/>
    </source>
</evidence>
<dbReference type="InterPro" id="IPR009214">
    <property type="entry name" value="DUF1129"/>
</dbReference>
<feature type="transmembrane region" description="Helical" evidence="2">
    <location>
        <begin position="184"/>
        <end position="206"/>
    </location>
</feature>
<reference evidence="4" key="1">
    <citation type="submission" date="2017-02" db="EMBL/GenBank/DDBJ databases">
        <authorList>
            <person name="Varghese N."/>
            <person name="Submissions S."/>
        </authorList>
    </citation>
    <scope>NUCLEOTIDE SEQUENCE [LARGE SCALE GENOMIC DNA]</scope>
    <source>
        <strain evidence="4">DSM 15739</strain>
    </source>
</reference>
<dbReference type="RefSeq" id="WP_159443843.1">
    <property type="nucleotide sequence ID" value="NZ_FUWO01000004.1"/>
</dbReference>
<evidence type="ECO:0000313" key="3">
    <source>
        <dbReference type="EMBL" id="SJZ38822.1"/>
    </source>
</evidence>
<organism evidence="3 4">
    <name type="scientific">Globicatella sulfidifaciens DSM 15739</name>
    <dbReference type="NCBI Taxonomy" id="1121925"/>
    <lineage>
        <taxon>Bacteria</taxon>
        <taxon>Bacillati</taxon>
        <taxon>Bacillota</taxon>
        <taxon>Bacilli</taxon>
        <taxon>Lactobacillales</taxon>
        <taxon>Aerococcaceae</taxon>
        <taxon>Globicatella</taxon>
    </lineage>
</organism>
<keyword evidence="2" id="KW-0472">Membrane</keyword>
<feature type="transmembrane region" description="Helical" evidence="2">
    <location>
        <begin position="254"/>
        <end position="274"/>
    </location>
</feature>
<dbReference type="STRING" id="1121925.SAMN02746011_00610"/>
<dbReference type="Proteomes" id="UP000189941">
    <property type="component" value="Unassembled WGS sequence"/>
</dbReference>
<dbReference type="AlphaFoldDB" id="A0A1T4K8R4"/>
<dbReference type="OrthoDB" id="2360056at2"/>
<dbReference type="EMBL" id="FUWO01000004">
    <property type="protein sequence ID" value="SJZ38822.1"/>
    <property type="molecule type" value="Genomic_DNA"/>
</dbReference>
<feature type="transmembrane region" description="Helical" evidence="2">
    <location>
        <begin position="226"/>
        <end position="248"/>
    </location>
</feature>
<evidence type="ECO:0000313" key="4">
    <source>
        <dbReference type="Proteomes" id="UP000189941"/>
    </source>
</evidence>
<feature type="region of interest" description="Disordered" evidence="1">
    <location>
        <begin position="1"/>
        <end position="59"/>
    </location>
</feature>
<gene>
    <name evidence="3" type="ORF">SAMN02746011_00610</name>
</gene>
<protein>
    <submittedName>
        <fullName evidence="3">Uncharacterized membrane-anchored protein</fullName>
    </submittedName>
</protein>
<feature type="transmembrane region" description="Helical" evidence="2">
    <location>
        <begin position="160"/>
        <end position="178"/>
    </location>
</feature>
<accession>A0A1T4K8R4</accession>
<keyword evidence="4" id="KW-1185">Reference proteome</keyword>
<proteinExistence type="predicted"/>
<evidence type="ECO:0000256" key="1">
    <source>
        <dbReference type="SAM" id="MobiDB-lite"/>
    </source>
</evidence>
<dbReference type="Pfam" id="PF06570">
    <property type="entry name" value="DUF1129"/>
    <property type="match status" value="1"/>
</dbReference>
<name>A0A1T4K8R4_9LACT</name>